<keyword evidence="4" id="KW-1185">Reference proteome</keyword>
<gene>
    <name evidence="3" type="ORF">JOC58_003012</name>
</gene>
<evidence type="ECO:0000313" key="3">
    <source>
        <dbReference type="EMBL" id="MDR6245113.1"/>
    </source>
</evidence>
<dbReference type="PANTHER" id="PTHR48081">
    <property type="entry name" value="AB HYDROLASE SUPERFAMILY PROTEIN C4A8.06C"/>
    <property type="match status" value="1"/>
</dbReference>
<dbReference type="SUPFAM" id="SSF53474">
    <property type="entry name" value="alpha/beta-Hydrolases"/>
    <property type="match status" value="1"/>
</dbReference>
<protein>
    <submittedName>
        <fullName evidence="3">Acetyl esterase/lipase</fullName>
    </submittedName>
</protein>
<organism evidence="3 4">
    <name type="scientific">Paenibacillus hunanensis</name>
    <dbReference type="NCBI Taxonomy" id="539262"/>
    <lineage>
        <taxon>Bacteria</taxon>
        <taxon>Bacillati</taxon>
        <taxon>Bacillota</taxon>
        <taxon>Bacilli</taxon>
        <taxon>Bacillales</taxon>
        <taxon>Paenibacillaceae</taxon>
        <taxon>Paenibacillus</taxon>
    </lineage>
</organism>
<dbReference type="Proteomes" id="UP001185028">
    <property type="component" value="Unassembled WGS sequence"/>
</dbReference>
<name>A0ABU1J0W8_9BACL</name>
<sequence length="258" mass="28204">MERIWIADEQIVDETGTRPYLEPYLVPDATSAVIVLPGGGYEFRADHEGGPVAQWLNEQGISAFVLQYRLTPKHRGTPLEDGQAAIRYVRAHASQYGLRPDRIGILGFSAGGHLTAMTGTVFSEQEITLSDGRVESVSSRPDLMVLCYPVITMEGYGHEGSKNALLGTDASAERIAAHSAERQVTTHTPPAFIWHTADDEAVPVQNSLRMALALEQHGVPFELHVYDHGGHGAGLATGHPSMGSWTERCADWLHRQGW</sequence>
<reference evidence="3 4" key="1">
    <citation type="submission" date="2023-07" db="EMBL/GenBank/DDBJ databases">
        <title>Genomic Encyclopedia of Type Strains, Phase IV (KMG-IV): sequencing the most valuable type-strain genomes for metagenomic binning, comparative biology and taxonomic classification.</title>
        <authorList>
            <person name="Goeker M."/>
        </authorList>
    </citation>
    <scope>NUCLEOTIDE SEQUENCE [LARGE SCALE GENOMIC DNA]</scope>
    <source>
        <strain evidence="3 4">DSM 22170</strain>
    </source>
</reference>
<dbReference type="PANTHER" id="PTHR48081:SF6">
    <property type="entry name" value="PEPTIDASE S9 PROLYL OLIGOPEPTIDASE CATALYTIC DOMAIN-CONTAINING PROTEIN"/>
    <property type="match status" value="1"/>
</dbReference>
<dbReference type="InterPro" id="IPR029058">
    <property type="entry name" value="AB_hydrolase_fold"/>
</dbReference>
<keyword evidence="1" id="KW-0378">Hydrolase</keyword>
<accession>A0ABU1J0W8</accession>
<feature type="domain" description="BD-FAE-like" evidence="2">
    <location>
        <begin position="30"/>
        <end position="211"/>
    </location>
</feature>
<evidence type="ECO:0000256" key="1">
    <source>
        <dbReference type="ARBA" id="ARBA00022801"/>
    </source>
</evidence>
<evidence type="ECO:0000259" key="2">
    <source>
        <dbReference type="Pfam" id="PF20434"/>
    </source>
</evidence>
<dbReference type="RefSeq" id="WP_188776586.1">
    <property type="nucleotide sequence ID" value="NZ_BMMB01000007.1"/>
</dbReference>
<dbReference type="InterPro" id="IPR049492">
    <property type="entry name" value="BD-FAE-like_dom"/>
</dbReference>
<dbReference type="Gene3D" id="3.40.50.1820">
    <property type="entry name" value="alpha/beta hydrolase"/>
    <property type="match status" value="1"/>
</dbReference>
<dbReference type="InterPro" id="IPR050300">
    <property type="entry name" value="GDXG_lipolytic_enzyme"/>
</dbReference>
<evidence type="ECO:0000313" key="4">
    <source>
        <dbReference type="Proteomes" id="UP001185028"/>
    </source>
</evidence>
<comment type="caution">
    <text evidence="3">The sequence shown here is derived from an EMBL/GenBank/DDBJ whole genome shotgun (WGS) entry which is preliminary data.</text>
</comment>
<dbReference type="Pfam" id="PF20434">
    <property type="entry name" value="BD-FAE"/>
    <property type="match status" value="1"/>
</dbReference>
<proteinExistence type="predicted"/>
<dbReference type="EMBL" id="JAVDQH010000012">
    <property type="protein sequence ID" value="MDR6245113.1"/>
    <property type="molecule type" value="Genomic_DNA"/>
</dbReference>